<evidence type="ECO:0000313" key="2">
    <source>
        <dbReference type="Proteomes" id="UP001239445"/>
    </source>
</evidence>
<dbReference type="PANTHER" id="PTHR42085:SF2">
    <property type="entry name" value="F-BOX DOMAIN-CONTAINING PROTEIN"/>
    <property type="match status" value="1"/>
</dbReference>
<proteinExistence type="predicted"/>
<dbReference type="Proteomes" id="UP001239445">
    <property type="component" value="Unassembled WGS sequence"/>
</dbReference>
<sequence>MELMSTATEIRLAIYEKLLIQHDGPISFRLHYPDFRSELTKTTSGLCPALLRVSKQVYAEAISILYSKNRFRFPESPLVDNRTGPHPIAVFLDEIGPHNASLLRHVCVTLLGEGWLAKELQFRELDVLRVHTDVCIAITTLELTLTVELFDLPETPGSPVSRVSLDTVSKRLKEFPSLQRVRIDLRLLGWDMGSDADDEEGDRDGGVVSLGHDEEQQEQMHGFDGETDITLLRQLKARREALIKEMDGRGWVTNVTEVPSMDDTWDDTESWELGYHDDFMYERDQDDDSLWRHMRWDYADDGGPA</sequence>
<protein>
    <submittedName>
        <fullName evidence="1">Uncharacterized protein</fullName>
    </submittedName>
</protein>
<dbReference type="PANTHER" id="PTHR42085">
    <property type="entry name" value="F-BOX DOMAIN-CONTAINING PROTEIN"/>
    <property type="match status" value="1"/>
</dbReference>
<reference evidence="1" key="1">
    <citation type="submission" date="2023-06" db="EMBL/GenBank/DDBJ databases">
        <title>Genome-scale phylogeny and comparative genomics of the fungal order Sordariales.</title>
        <authorList>
            <consortium name="Lawrence Berkeley National Laboratory"/>
            <person name="Hensen N."/>
            <person name="Bonometti L."/>
            <person name="Westerberg I."/>
            <person name="Brannstrom I.O."/>
            <person name="Guillou S."/>
            <person name="Cros-Aarteil S."/>
            <person name="Calhoun S."/>
            <person name="Haridas S."/>
            <person name="Kuo A."/>
            <person name="Mondo S."/>
            <person name="Pangilinan J."/>
            <person name="Riley R."/>
            <person name="Labutti K."/>
            <person name="Andreopoulos B."/>
            <person name="Lipzen A."/>
            <person name="Chen C."/>
            <person name="Yanf M."/>
            <person name="Daum C."/>
            <person name="Ng V."/>
            <person name="Clum A."/>
            <person name="Steindorff A."/>
            <person name="Ohm R."/>
            <person name="Martin F."/>
            <person name="Silar P."/>
            <person name="Natvig D."/>
            <person name="Lalanne C."/>
            <person name="Gautier V."/>
            <person name="Ament-Velasquez S.L."/>
            <person name="Kruys A."/>
            <person name="Hutchinson M.I."/>
            <person name="Powell A.J."/>
            <person name="Barry K."/>
            <person name="Miller A.N."/>
            <person name="Grigoriev I.V."/>
            <person name="Debuchy R."/>
            <person name="Gladieux P."/>
            <person name="Thoren M.H."/>
            <person name="Johannesson H."/>
        </authorList>
    </citation>
    <scope>NUCLEOTIDE SEQUENCE</scope>
    <source>
        <strain evidence="1">PSN4</strain>
    </source>
</reference>
<evidence type="ECO:0000313" key="1">
    <source>
        <dbReference type="EMBL" id="KAK1749422.1"/>
    </source>
</evidence>
<dbReference type="AlphaFoldDB" id="A0AAJ0B3B6"/>
<organism evidence="1 2">
    <name type="scientific">Echria macrotheca</name>
    <dbReference type="NCBI Taxonomy" id="438768"/>
    <lineage>
        <taxon>Eukaryota</taxon>
        <taxon>Fungi</taxon>
        <taxon>Dikarya</taxon>
        <taxon>Ascomycota</taxon>
        <taxon>Pezizomycotina</taxon>
        <taxon>Sordariomycetes</taxon>
        <taxon>Sordariomycetidae</taxon>
        <taxon>Sordariales</taxon>
        <taxon>Schizotheciaceae</taxon>
        <taxon>Echria</taxon>
    </lineage>
</organism>
<dbReference type="EMBL" id="MU839859">
    <property type="protein sequence ID" value="KAK1749422.1"/>
    <property type="molecule type" value="Genomic_DNA"/>
</dbReference>
<accession>A0AAJ0B3B6</accession>
<name>A0AAJ0B3B6_9PEZI</name>
<keyword evidence="2" id="KW-1185">Reference proteome</keyword>
<gene>
    <name evidence="1" type="ORF">QBC47DRAFT_395865</name>
</gene>
<dbReference type="InterPro" id="IPR038883">
    <property type="entry name" value="AN11006-like"/>
</dbReference>
<comment type="caution">
    <text evidence="1">The sequence shown here is derived from an EMBL/GenBank/DDBJ whole genome shotgun (WGS) entry which is preliminary data.</text>
</comment>